<feature type="chain" id="PRO_5035773242" evidence="1">
    <location>
        <begin position="21"/>
        <end position="113"/>
    </location>
</feature>
<dbReference type="Gramene" id="TuG1812G0300004764.01.T01">
    <property type="protein sequence ID" value="TuG1812G0300004764.01.T01.cds423665"/>
    <property type="gene ID" value="TuG1812G0300004764.01"/>
</dbReference>
<accession>A0A8R7TZU2</accession>
<reference evidence="2" key="2">
    <citation type="submission" date="2018-03" db="EMBL/GenBank/DDBJ databases">
        <title>The Triticum urartu genome reveals the dynamic nature of wheat genome evolution.</title>
        <authorList>
            <person name="Ling H."/>
            <person name="Ma B."/>
            <person name="Shi X."/>
            <person name="Liu H."/>
            <person name="Dong L."/>
            <person name="Sun H."/>
            <person name="Cao Y."/>
            <person name="Gao Q."/>
            <person name="Zheng S."/>
            <person name="Li Y."/>
            <person name="Yu Y."/>
            <person name="Du H."/>
            <person name="Qi M."/>
            <person name="Li Y."/>
            <person name="Yu H."/>
            <person name="Cui Y."/>
            <person name="Wang N."/>
            <person name="Chen C."/>
            <person name="Wu H."/>
            <person name="Zhao Y."/>
            <person name="Zhang J."/>
            <person name="Li Y."/>
            <person name="Zhou W."/>
            <person name="Zhang B."/>
            <person name="Hu W."/>
            <person name="Eijk M."/>
            <person name="Tang J."/>
            <person name="Witsenboer H."/>
            <person name="Zhao S."/>
            <person name="Li Z."/>
            <person name="Zhang A."/>
            <person name="Wang D."/>
            <person name="Liang C."/>
        </authorList>
    </citation>
    <scope>NUCLEOTIDE SEQUENCE [LARGE SCALE GENOMIC DNA]</scope>
    <source>
        <strain evidence="2">cv. G1812</strain>
    </source>
</reference>
<dbReference type="EnsemblPlants" id="TuG1812G0300004764.01.T01">
    <property type="protein sequence ID" value="TuG1812G0300004764.01.T01.cds423665"/>
    <property type="gene ID" value="TuG1812G0300004764.01"/>
</dbReference>
<protein>
    <submittedName>
        <fullName evidence="2">Uncharacterized protein</fullName>
    </submittedName>
</protein>
<dbReference type="Proteomes" id="UP000015106">
    <property type="component" value="Chromosome 3"/>
</dbReference>
<reference evidence="2" key="3">
    <citation type="submission" date="2022-06" db="UniProtKB">
        <authorList>
            <consortium name="EnsemblPlants"/>
        </authorList>
    </citation>
    <scope>IDENTIFICATION</scope>
</reference>
<evidence type="ECO:0000313" key="2">
    <source>
        <dbReference type="EnsemblPlants" id="TuG1812G0300004764.01.T01.cds423665"/>
    </source>
</evidence>
<dbReference type="AlphaFoldDB" id="A0A8R7TZU2"/>
<organism evidence="2 3">
    <name type="scientific">Triticum urartu</name>
    <name type="common">Red wild einkorn</name>
    <name type="synonym">Crithodium urartu</name>
    <dbReference type="NCBI Taxonomy" id="4572"/>
    <lineage>
        <taxon>Eukaryota</taxon>
        <taxon>Viridiplantae</taxon>
        <taxon>Streptophyta</taxon>
        <taxon>Embryophyta</taxon>
        <taxon>Tracheophyta</taxon>
        <taxon>Spermatophyta</taxon>
        <taxon>Magnoliopsida</taxon>
        <taxon>Liliopsida</taxon>
        <taxon>Poales</taxon>
        <taxon>Poaceae</taxon>
        <taxon>BOP clade</taxon>
        <taxon>Pooideae</taxon>
        <taxon>Triticodae</taxon>
        <taxon>Triticeae</taxon>
        <taxon>Triticinae</taxon>
        <taxon>Triticum</taxon>
    </lineage>
</organism>
<evidence type="ECO:0000313" key="3">
    <source>
        <dbReference type="Proteomes" id="UP000015106"/>
    </source>
</evidence>
<keyword evidence="1" id="KW-0732">Signal</keyword>
<feature type="signal peptide" evidence="1">
    <location>
        <begin position="1"/>
        <end position="20"/>
    </location>
</feature>
<keyword evidence="3" id="KW-1185">Reference proteome</keyword>
<proteinExistence type="predicted"/>
<name>A0A8R7TZU2_TRIUA</name>
<evidence type="ECO:0000256" key="1">
    <source>
        <dbReference type="SAM" id="SignalP"/>
    </source>
</evidence>
<sequence length="113" mass="12469">MAGWLAVTMILLGRETAVLAELQRWLVVEMRWCSPVQPRAVGSCNGDLGHDGSDLARRRGRLVAAHRHEEQTASAGHGRPASACCAAARGGRREQMRMSGYAGLYLFFFCFYL</sequence>
<reference evidence="3" key="1">
    <citation type="journal article" date="2013" name="Nature">
        <title>Draft genome of the wheat A-genome progenitor Triticum urartu.</title>
        <authorList>
            <person name="Ling H.Q."/>
            <person name="Zhao S."/>
            <person name="Liu D."/>
            <person name="Wang J."/>
            <person name="Sun H."/>
            <person name="Zhang C."/>
            <person name="Fan H."/>
            <person name="Li D."/>
            <person name="Dong L."/>
            <person name="Tao Y."/>
            <person name="Gao C."/>
            <person name="Wu H."/>
            <person name="Li Y."/>
            <person name="Cui Y."/>
            <person name="Guo X."/>
            <person name="Zheng S."/>
            <person name="Wang B."/>
            <person name="Yu K."/>
            <person name="Liang Q."/>
            <person name="Yang W."/>
            <person name="Lou X."/>
            <person name="Chen J."/>
            <person name="Feng M."/>
            <person name="Jian J."/>
            <person name="Zhang X."/>
            <person name="Luo G."/>
            <person name="Jiang Y."/>
            <person name="Liu J."/>
            <person name="Wang Z."/>
            <person name="Sha Y."/>
            <person name="Zhang B."/>
            <person name="Wu H."/>
            <person name="Tang D."/>
            <person name="Shen Q."/>
            <person name="Xue P."/>
            <person name="Zou S."/>
            <person name="Wang X."/>
            <person name="Liu X."/>
            <person name="Wang F."/>
            <person name="Yang Y."/>
            <person name="An X."/>
            <person name="Dong Z."/>
            <person name="Zhang K."/>
            <person name="Zhang X."/>
            <person name="Luo M.C."/>
            <person name="Dvorak J."/>
            <person name="Tong Y."/>
            <person name="Wang J."/>
            <person name="Yang H."/>
            <person name="Li Z."/>
            <person name="Wang D."/>
            <person name="Zhang A."/>
            <person name="Wang J."/>
        </authorList>
    </citation>
    <scope>NUCLEOTIDE SEQUENCE</scope>
    <source>
        <strain evidence="3">cv. G1812</strain>
    </source>
</reference>